<reference evidence="2" key="1">
    <citation type="journal article" date="2019" name="Plant Biotechnol. J.">
        <title>Genome sequencing of the Australian wild diploid species Gossypium australe highlights disease resistance and delayed gland morphogenesis.</title>
        <authorList>
            <person name="Cai Y."/>
            <person name="Cai X."/>
            <person name="Wang Q."/>
            <person name="Wang P."/>
            <person name="Zhang Y."/>
            <person name="Cai C."/>
            <person name="Xu Y."/>
            <person name="Wang K."/>
            <person name="Zhou Z."/>
            <person name="Wang C."/>
            <person name="Geng S."/>
            <person name="Li B."/>
            <person name="Dong Q."/>
            <person name="Hou Y."/>
            <person name="Wang H."/>
            <person name="Ai P."/>
            <person name="Liu Z."/>
            <person name="Yi F."/>
            <person name="Sun M."/>
            <person name="An G."/>
            <person name="Cheng J."/>
            <person name="Zhang Y."/>
            <person name="Shi Q."/>
            <person name="Xie Y."/>
            <person name="Shi X."/>
            <person name="Chang Y."/>
            <person name="Huang F."/>
            <person name="Chen Y."/>
            <person name="Hong S."/>
            <person name="Mi L."/>
            <person name="Sun Q."/>
            <person name="Zhang L."/>
            <person name="Zhou B."/>
            <person name="Peng R."/>
            <person name="Zhang X."/>
            <person name="Liu F."/>
        </authorList>
    </citation>
    <scope>NUCLEOTIDE SEQUENCE [LARGE SCALE GENOMIC DNA]</scope>
    <source>
        <strain evidence="2">cv. PA1801</strain>
    </source>
</reference>
<comment type="caution">
    <text evidence="1">The sequence shown here is derived from an EMBL/GenBank/DDBJ whole genome shotgun (WGS) entry which is preliminary data.</text>
</comment>
<dbReference type="CDD" id="cd09272">
    <property type="entry name" value="RNase_HI_RT_Ty1"/>
    <property type="match status" value="1"/>
</dbReference>
<accession>A0A5B6VCE7</accession>
<dbReference type="Proteomes" id="UP000325315">
    <property type="component" value="Unassembled WGS sequence"/>
</dbReference>
<keyword evidence="2" id="KW-1185">Reference proteome</keyword>
<dbReference type="OrthoDB" id="418237at2759"/>
<dbReference type="AlphaFoldDB" id="A0A5B6VCE7"/>
<proteinExistence type="predicted"/>
<organism evidence="1 2">
    <name type="scientific">Gossypium australe</name>
    <dbReference type="NCBI Taxonomy" id="47621"/>
    <lineage>
        <taxon>Eukaryota</taxon>
        <taxon>Viridiplantae</taxon>
        <taxon>Streptophyta</taxon>
        <taxon>Embryophyta</taxon>
        <taxon>Tracheophyta</taxon>
        <taxon>Spermatophyta</taxon>
        <taxon>Magnoliopsida</taxon>
        <taxon>eudicotyledons</taxon>
        <taxon>Gunneridae</taxon>
        <taxon>Pentapetalae</taxon>
        <taxon>rosids</taxon>
        <taxon>malvids</taxon>
        <taxon>Malvales</taxon>
        <taxon>Malvaceae</taxon>
        <taxon>Malvoideae</taxon>
        <taxon>Gossypium</taxon>
    </lineage>
</organism>
<name>A0A5B6VCE7_9ROSI</name>
<evidence type="ECO:0000313" key="1">
    <source>
        <dbReference type="EMBL" id="KAA3466865.1"/>
    </source>
</evidence>
<evidence type="ECO:0000313" key="2">
    <source>
        <dbReference type="Proteomes" id="UP000325315"/>
    </source>
</evidence>
<dbReference type="EMBL" id="SMMG02000007">
    <property type="protein sequence ID" value="KAA3466865.1"/>
    <property type="molecule type" value="Genomic_DNA"/>
</dbReference>
<protein>
    <submittedName>
        <fullName evidence="1">Copia protein</fullName>
    </submittedName>
</protein>
<sequence length="153" mass="17896">MMKDFGIDLKMVIVWCDDTISINISKNPVQHSRTKHIDIRHHFVRELTENGDVELKVISTQDQLIELFIKPLDTTRFEDFRSSISVCQKNMKRFRKELKVKKKNQPMPQKKSDTLIDALIFQVKSETRVTKNVPIDNIFEEIPNDIVVTKATI</sequence>
<gene>
    <name evidence="1" type="ORF">EPI10_001926</name>
</gene>